<evidence type="ECO:0000256" key="4">
    <source>
        <dbReference type="ARBA" id="ARBA00022964"/>
    </source>
</evidence>
<keyword evidence="6" id="KW-0408">Iron</keyword>
<evidence type="ECO:0008006" key="10">
    <source>
        <dbReference type="Google" id="ProtNLM"/>
    </source>
</evidence>
<reference evidence="8" key="2">
    <citation type="submission" date="2025-08" db="UniProtKB">
        <authorList>
            <consortium name="Ensembl"/>
        </authorList>
    </citation>
    <scope>IDENTIFICATION</scope>
</reference>
<dbReference type="SMR" id="H2ZNX6"/>
<feature type="compositionally biased region" description="Basic and acidic residues" evidence="7">
    <location>
        <begin position="268"/>
        <end position="285"/>
    </location>
</feature>
<dbReference type="PANTHER" id="PTHR32074">
    <property type="entry name" value="RNA DEMETHYLASE ALKBH5"/>
    <property type="match status" value="1"/>
</dbReference>
<keyword evidence="9" id="KW-1185">Reference proteome</keyword>
<dbReference type="HOGENOM" id="CLU_047472_1_0_1"/>
<keyword evidence="5" id="KW-0560">Oxidoreductase</keyword>
<dbReference type="Gene3D" id="2.60.120.590">
    <property type="entry name" value="Alpha-ketoglutarate-dependent dioxygenase AlkB-like"/>
    <property type="match status" value="1"/>
</dbReference>
<dbReference type="AlphaFoldDB" id="H2ZNX6"/>
<dbReference type="InParanoid" id="H2ZNX6"/>
<feature type="compositionally biased region" description="Basic residues" evidence="7">
    <location>
        <begin position="286"/>
        <end position="295"/>
    </location>
</feature>
<dbReference type="GO" id="GO:0006406">
    <property type="term" value="P:mRNA export from nucleus"/>
    <property type="evidence" value="ECO:0007669"/>
    <property type="project" value="TreeGrafter"/>
</dbReference>
<evidence type="ECO:0000256" key="5">
    <source>
        <dbReference type="ARBA" id="ARBA00023002"/>
    </source>
</evidence>
<feature type="compositionally biased region" description="Basic residues" evidence="7">
    <location>
        <begin position="344"/>
        <end position="354"/>
    </location>
</feature>
<feature type="compositionally biased region" description="Basic and acidic residues" evidence="7">
    <location>
        <begin position="296"/>
        <end position="308"/>
    </location>
</feature>
<name>H2ZNX6_CIOSA</name>
<evidence type="ECO:0000256" key="3">
    <source>
        <dbReference type="ARBA" id="ARBA00022723"/>
    </source>
</evidence>
<comment type="cofactor">
    <cofactor evidence="1">
        <name>Fe(2+)</name>
        <dbReference type="ChEBI" id="CHEBI:29033"/>
    </cofactor>
</comment>
<dbReference type="GO" id="GO:0035515">
    <property type="term" value="F:oxidative RNA demethylase activity"/>
    <property type="evidence" value="ECO:0007669"/>
    <property type="project" value="InterPro"/>
</dbReference>
<dbReference type="eggNOG" id="KOG4176">
    <property type="taxonomic scope" value="Eukaryota"/>
</dbReference>
<dbReference type="STRING" id="51511.ENSCSAVP00000019292"/>
<evidence type="ECO:0000313" key="9">
    <source>
        <dbReference type="Proteomes" id="UP000007875"/>
    </source>
</evidence>
<keyword evidence="4" id="KW-0223">Dioxygenase</keyword>
<dbReference type="GeneTree" id="ENSGT00390000009298"/>
<accession>H2ZNX6</accession>
<evidence type="ECO:0000256" key="1">
    <source>
        <dbReference type="ARBA" id="ARBA00001954"/>
    </source>
</evidence>
<dbReference type="InterPro" id="IPR032860">
    <property type="entry name" value="ALKBH5"/>
</dbReference>
<evidence type="ECO:0000256" key="7">
    <source>
        <dbReference type="SAM" id="MobiDB-lite"/>
    </source>
</evidence>
<protein>
    <recommendedName>
        <fullName evidence="10">Alpha-ketoglutarate-dependent dioxygenase alkB homolog 5</fullName>
    </recommendedName>
</protein>
<dbReference type="Proteomes" id="UP000007875">
    <property type="component" value="Unassembled WGS sequence"/>
</dbReference>
<comment type="similarity">
    <text evidence="2">Belongs to the alkB family.</text>
</comment>
<keyword evidence="3" id="KW-0479">Metal-binding</keyword>
<dbReference type="GO" id="GO:0046872">
    <property type="term" value="F:metal ion binding"/>
    <property type="evidence" value="ECO:0007669"/>
    <property type="project" value="UniProtKB-KW"/>
</dbReference>
<evidence type="ECO:0000256" key="2">
    <source>
        <dbReference type="ARBA" id="ARBA00007879"/>
    </source>
</evidence>
<dbReference type="GO" id="GO:0006397">
    <property type="term" value="P:mRNA processing"/>
    <property type="evidence" value="ECO:0007669"/>
    <property type="project" value="InterPro"/>
</dbReference>
<organism evidence="8 9">
    <name type="scientific">Ciona savignyi</name>
    <name type="common">Pacific transparent sea squirt</name>
    <dbReference type="NCBI Taxonomy" id="51511"/>
    <lineage>
        <taxon>Eukaryota</taxon>
        <taxon>Metazoa</taxon>
        <taxon>Chordata</taxon>
        <taxon>Tunicata</taxon>
        <taxon>Ascidiacea</taxon>
        <taxon>Phlebobranchia</taxon>
        <taxon>Cionidae</taxon>
        <taxon>Ciona</taxon>
    </lineage>
</organism>
<feature type="compositionally biased region" description="Basic and acidic residues" evidence="7">
    <location>
        <begin position="315"/>
        <end position="324"/>
    </location>
</feature>
<proteinExistence type="inferred from homology"/>
<evidence type="ECO:0000256" key="6">
    <source>
        <dbReference type="ARBA" id="ARBA00023004"/>
    </source>
</evidence>
<sequence length="354" mass="40985">MPIESHNIEISSVIRTHRQSRKRKKDSKEVEKFISYGSEEEINKVCAGIQQKKLFSDDDCDEIERCIDEVVKNGERNMYKEHTVDRAPLRLKYFFGEGYTYGKQMNQKGPGQERLYQKGVVDPIPKWIFKKLVKPLEECGMIKKNWITSAVINDYYPGGCIVSHVDPAHIFERPIVSVSFFSTAALSFGCKFSFKPIRVSDPVVCLPIPRGVATSIFGYAADSITHCIRPQDIRQRRAVVILRRTFDNAPRQGNDSSLLNHHKILNHHDDHRSSNRHRLSLDSHRSSVKNHRRSPRRSEGSNRDVERSSKRRKEEKRDDKDKQLKTVVNQQEDTTASMSLVKMSNRKRAKPFFM</sequence>
<dbReference type="InterPro" id="IPR037151">
    <property type="entry name" value="AlkB-like_sf"/>
</dbReference>
<reference evidence="8" key="3">
    <citation type="submission" date="2025-09" db="UniProtKB">
        <authorList>
            <consortium name="Ensembl"/>
        </authorList>
    </citation>
    <scope>IDENTIFICATION</scope>
</reference>
<reference evidence="9" key="1">
    <citation type="submission" date="2003-08" db="EMBL/GenBank/DDBJ databases">
        <authorList>
            <person name="Birren B."/>
            <person name="Nusbaum C."/>
            <person name="Abebe A."/>
            <person name="Abouelleil A."/>
            <person name="Adekoya E."/>
            <person name="Ait-zahra M."/>
            <person name="Allen N."/>
            <person name="Allen T."/>
            <person name="An P."/>
            <person name="Anderson M."/>
            <person name="Anderson S."/>
            <person name="Arachchi H."/>
            <person name="Armbruster J."/>
            <person name="Bachantsang P."/>
            <person name="Baldwin J."/>
            <person name="Barry A."/>
            <person name="Bayul T."/>
            <person name="Blitshsteyn B."/>
            <person name="Bloom T."/>
            <person name="Blye J."/>
            <person name="Boguslavskiy L."/>
            <person name="Borowsky M."/>
            <person name="Boukhgalter B."/>
            <person name="Brunache A."/>
            <person name="Butler J."/>
            <person name="Calixte N."/>
            <person name="Calvo S."/>
            <person name="Camarata J."/>
            <person name="Campo K."/>
            <person name="Chang J."/>
            <person name="Cheshatsang Y."/>
            <person name="Citroen M."/>
            <person name="Collymore A."/>
            <person name="Considine T."/>
            <person name="Cook A."/>
            <person name="Cooke P."/>
            <person name="Corum B."/>
            <person name="Cuomo C."/>
            <person name="David R."/>
            <person name="Dawoe T."/>
            <person name="Degray S."/>
            <person name="Dodge S."/>
            <person name="Dooley K."/>
            <person name="Dorje P."/>
            <person name="Dorjee K."/>
            <person name="Dorris L."/>
            <person name="Duffey N."/>
            <person name="Dupes A."/>
            <person name="Elkins T."/>
            <person name="Engels R."/>
            <person name="Erickson J."/>
            <person name="Farina A."/>
            <person name="Faro S."/>
            <person name="Ferreira P."/>
            <person name="Fischer H."/>
            <person name="Fitzgerald M."/>
            <person name="Foley K."/>
            <person name="Gage D."/>
            <person name="Galagan J."/>
            <person name="Gearin G."/>
            <person name="Gnerre S."/>
            <person name="Gnirke A."/>
            <person name="Goyette A."/>
            <person name="Graham J."/>
            <person name="Grandbois E."/>
            <person name="Gyaltsen K."/>
            <person name="Hafez N."/>
            <person name="Hagopian D."/>
            <person name="Hagos B."/>
            <person name="Hall J."/>
            <person name="Hatcher B."/>
            <person name="Heller A."/>
            <person name="Higgins H."/>
            <person name="Honan T."/>
            <person name="Horn A."/>
            <person name="Houde N."/>
            <person name="Hughes L."/>
            <person name="Hulme W."/>
            <person name="Husby E."/>
            <person name="Iliev I."/>
            <person name="Jaffe D."/>
            <person name="Jones C."/>
            <person name="Kamal M."/>
            <person name="Kamat A."/>
            <person name="Kamvysselis M."/>
            <person name="Karlsson E."/>
            <person name="Kells C."/>
            <person name="Kieu A."/>
            <person name="Kisner P."/>
            <person name="Kodira C."/>
            <person name="Kulbokas E."/>
            <person name="Labutti K."/>
            <person name="Lama D."/>
            <person name="Landers T."/>
            <person name="Leger J."/>
            <person name="Levine S."/>
            <person name="Lewis D."/>
            <person name="Lewis T."/>
            <person name="Lindblad-toh K."/>
            <person name="Liu X."/>
            <person name="Lokyitsang T."/>
            <person name="Lokyitsang Y."/>
            <person name="Lucien O."/>
            <person name="Lui A."/>
            <person name="Ma L.J."/>
            <person name="Mabbitt R."/>
            <person name="Macdonald J."/>
            <person name="Maclean C."/>
            <person name="Major J."/>
            <person name="Manning J."/>
            <person name="Marabella R."/>
            <person name="Maru K."/>
            <person name="Matthews C."/>
            <person name="Mauceli E."/>
            <person name="Mccarthy M."/>
            <person name="Mcdonough S."/>
            <person name="Mcghee T."/>
            <person name="Meldrim J."/>
            <person name="Meneus L."/>
            <person name="Mesirov J."/>
            <person name="Mihalev A."/>
            <person name="Mihova T."/>
            <person name="Mikkelsen T."/>
            <person name="Mlenga V."/>
            <person name="Moru K."/>
            <person name="Mozes J."/>
            <person name="Mulrain L."/>
            <person name="Munson G."/>
            <person name="Naylor J."/>
            <person name="Newes C."/>
            <person name="Nguyen C."/>
            <person name="Nguyen N."/>
            <person name="Nguyen T."/>
            <person name="Nicol R."/>
            <person name="Nielsen C."/>
            <person name="Nizzari M."/>
            <person name="Norbu C."/>
            <person name="Norbu N."/>
            <person name="O'donnell P."/>
            <person name="Okoawo O."/>
            <person name="O'leary S."/>
            <person name="Omotosho B."/>
            <person name="O'neill K."/>
            <person name="Osman S."/>
            <person name="Parker S."/>
            <person name="Perrin D."/>
            <person name="Phunkhang P."/>
            <person name="Piqani B."/>
            <person name="Purcell S."/>
            <person name="Rachupka T."/>
            <person name="Ramasamy U."/>
            <person name="Rameau R."/>
            <person name="Ray V."/>
            <person name="Raymond C."/>
            <person name="Retta R."/>
            <person name="Richardson S."/>
            <person name="Rise C."/>
            <person name="Rodriguez J."/>
            <person name="Rogers J."/>
            <person name="Rogov P."/>
            <person name="Rutman M."/>
            <person name="Schupbach R."/>
            <person name="Seaman C."/>
            <person name="Settipalli S."/>
            <person name="Sharpe T."/>
            <person name="Sheridan J."/>
            <person name="Sherpa N."/>
            <person name="Shi J."/>
            <person name="Smirnov S."/>
            <person name="Smith C."/>
            <person name="Sougnez C."/>
            <person name="Spencer B."/>
            <person name="Stalker J."/>
            <person name="Stange-thomann N."/>
            <person name="Stavropoulos S."/>
            <person name="Stetson K."/>
            <person name="Stone C."/>
            <person name="Stone S."/>
            <person name="Stubbs M."/>
            <person name="Talamas J."/>
            <person name="Tchuinga P."/>
            <person name="Tenzing P."/>
            <person name="Tesfaye S."/>
            <person name="Theodore J."/>
            <person name="Thoulutsang Y."/>
            <person name="Topham K."/>
            <person name="Towey S."/>
            <person name="Tsamla T."/>
            <person name="Tsomo N."/>
            <person name="Vallee D."/>
            <person name="Vassiliev H."/>
            <person name="Venkataraman V."/>
            <person name="Vinson J."/>
            <person name="Vo A."/>
            <person name="Wade C."/>
            <person name="Wang S."/>
            <person name="Wangchuk T."/>
            <person name="Wangdi T."/>
            <person name="Whittaker C."/>
            <person name="Wilkinson J."/>
            <person name="Wu Y."/>
            <person name="Wyman D."/>
            <person name="Yadav S."/>
            <person name="Yang S."/>
            <person name="Yang X."/>
            <person name="Yeager S."/>
            <person name="Yee E."/>
            <person name="Young G."/>
            <person name="Zainoun J."/>
            <person name="Zembeck L."/>
            <person name="Zimmer A."/>
            <person name="Zody M."/>
            <person name="Lander E."/>
        </authorList>
    </citation>
    <scope>NUCLEOTIDE SEQUENCE [LARGE SCALE GENOMIC DNA]</scope>
</reference>
<feature type="region of interest" description="Disordered" evidence="7">
    <location>
        <begin position="268"/>
        <end position="354"/>
    </location>
</feature>
<dbReference type="PANTHER" id="PTHR32074:SF2">
    <property type="entry name" value="RNA DEMETHYLASE ALKBH5"/>
    <property type="match status" value="1"/>
</dbReference>
<dbReference type="SUPFAM" id="SSF51197">
    <property type="entry name" value="Clavaminate synthase-like"/>
    <property type="match status" value="1"/>
</dbReference>
<dbReference type="GO" id="GO:0005634">
    <property type="term" value="C:nucleus"/>
    <property type="evidence" value="ECO:0007669"/>
    <property type="project" value="TreeGrafter"/>
</dbReference>
<dbReference type="Ensembl" id="ENSCSAVT00000019500.1">
    <property type="protein sequence ID" value="ENSCSAVP00000019292.1"/>
    <property type="gene ID" value="ENSCSAVG00000011328.1"/>
</dbReference>
<evidence type="ECO:0000313" key="8">
    <source>
        <dbReference type="Ensembl" id="ENSCSAVP00000019292.1"/>
    </source>
</evidence>
<feature type="compositionally biased region" description="Polar residues" evidence="7">
    <location>
        <begin position="326"/>
        <end position="338"/>
    </location>
</feature>